<dbReference type="GO" id="GO:0051607">
    <property type="term" value="P:defense response to virus"/>
    <property type="evidence" value="ECO:0007669"/>
    <property type="project" value="Ensembl"/>
</dbReference>
<dbReference type="AlphaFoldDB" id="A0A5F9C6D5"/>
<dbReference type="PROSITE" id="PS50053">
    <property type="entry name" value="UBIQUITIN_2"/>
    <property type="match status" value="2"/>
</dbReference>
<dbReference type="GO" id="GO:0005178">
    <property type="term" value="F:integrin binding"/>
    <property type="evidence" value="ECO:0007669"/>
    <property type="project" value="Ensembl"/>
</dbReference>
<dbReference type="GO" id="GO:0032020">
    <property type="term" value="P:ISG15-protein conjugation"/>
    <property type="evidence" value="ECO:0007669"/>
    <property type="project" value="Ensembl"/>
</dbReference>
<proteinExistence type="predicted"/>
<sequence length="164" mass="17759">MGKDLKVKMLGSKEISVPLSESLTASELKRRIAQETGVPAFQQLLAVHPGGAALLEEVPLVAQGLGPGSTVLLLVQKCDNPLSILVRNDRGRSSAYEVLLTQTVAQLKLQVAQREGLQPDLFWLSFEDRPMEDQPLLGESGLQPRCTVYLNLRLRGGSAGTQPC</sequence>
<protein>
    <submittedName>
        <fullName evidence="2">ISG15 ubiquitin like modifier</fullName>
    </submittedName>
</protein>
<dbReference type="FunCoup" id="A0A5F9C6D5">
    <property type="interactions" value="157"/>
</dbReference>
<organism evidence="2 3">
    <name type="scientific">Oryctolagus cuniculus</name>
    <name type="common">Rabbit</name>
    <dbReference type="NCBI Taxonomy" id="9986"/>
    <lineage>
        <taxon>Eukaryota</taxon>
        <taxon>Metazoa</taxon>
        <taxon>Chordata</taxon>
        <taxon>Craniata</taxon>
        <taxon>Vertebrata</taxon>
        <taxon>Euteleostomi</taxon>
        <taxon>Mammalia</taxon>
        <taxon>Eutheria</taxon>
        <taxon>Euarchontoglires</taxon>
        <taxon>Glires</taxon>
        <taxon>Lagomorpha</taxon>
        <taxon>Leporidae</taxon>
        <taxon>Oryctolagus</taxon>
    </lineage>
</organism>
<reference evidence="2" key="2">
    <citation type="submission" date="2025-08" db="UniProtKB">
        <authorList>
            <consortium name="Ensembl"/>
        </authorList>
    </citation>
    <scope>IDENTIFICATION</scope>
    <source>
        <strain evidence="2">Thorbecke</strain>
    </source>
</reference>
<dbReference type="GeneTree" id="ENSGT00940000162007"/>
<dbReference type="PaxDb" id="9986-ENSOCUP00000017495"/>
<dbReference type="GO" id="GO:0032733">
    <property type="term" value="P:positive regulation of interleukin-10 production"/>
    <property type="evidence" value="ECO:0007669"/>
    <property type="project" value="Ensembl"/>
</dbReference>
<dbReference type="InParanoid" id="A0A5F9C6D5"/>
<dbReference type="GO" id="GO:0045071">
    <property type="term" value="P:negative regulation of viral genome replication"/>
    <property type="evidence" value="ECO:0007669"/>
    <property type="project" value="Ensembl"/>
</dbReference>
<feature type="domain" description="Ubiquitin-like" evidence="1">
    <location>
        <begin position="82"/>
        <end position="157"/>
    </location>
</feature>
<evidence type="ECO:0000313" key="3">
    <source>
        <dbReference type="Proteomes" id="UP000001811"/>
    </source>
</evidence>
<reference evidence="2" key="3">
    <citation type="submission" date="2025-09" db="UniProtKB">
        <authorList>
            <consortium name="Ensembl"/>
        </authorList>
    </citation>
    <scope>IDENTIFICATION</scope>
    <source>
        <strain evidence="2">Thorbecke</strain>
    </source>
</reference>
<dbReference type="Gene3D" id="3.10.20.90">
    <property type="entry name" value="Phosphatidylinositol 3-kinase Catalytic Subunit, Chain A, domain 1"/>
    <property type="match status" value="2"/>
</dbReference>
<dbReference type="FunFam" id="3.10.20.90:FF:000240">
    <property type="entry name" value="ISG15 ubiquitin-like modifier"/>
    <property type="match status" value="1"/>
</dbReference>
<dbReference type="GO" id="GO:0031397">
    <property type="term" value="P:negative regulation of protein ubiquitination"/>
    <property type="evidence" value="ECO:0007669"/>
    <property type="project" value="Ensembl"/>
</dbReference>
<dbReference type="GO" id="GO:0034340">
    <property type="term" value="P:response to type I interferon"/>
    <property type="evidence" value="ECO:0007669"/>
    <property type="project" value="Ensembl"/>
</dbReference>
<dbReference type="Bgee" id="ENSOCUG00000027981">
    <property type="expression patterns" value="Expressed in blood and 19 other cell types or tissues"/>
</dbReference>
<dbReference type="STRING" id="9986.ENSOCUP00000029108"/>
<gene>
    <name evidence="2" type="primary">ISG15</name>
</gene>
<dbReference type="SMR" id="A0A5F9C6D5"/>
<dbReference type="GO" id="GO:0032729">
    <property type="term" value="P:positive regulation of type II interferon production"/>
    <property type="evidence" value="ECO:0007669"/>
    <property type="project" value="Ensembl"/>
</dbReference>
<dbReference type="Pfam" id="PF00240">
    <property type="entry name" value="ubiquitin"/>
    <property type="match status" value="2"/>
</dbReference>
<dbReference type="GO" id="GO:0032728">
    <property type="term" value="P:positive regulation of interferon-beta production"/>
    <property type="evidence" value="ECO:0007669"/>
    <property type="project" value="Ensembl"/>
</dbReference>
<feature type="domain" description="Ubiquitin-like" evidence="1">
    <location>
        <begin position="3"/>
        <end position="80"/>
    </location>
</feature>
<evidence type="ECO:0000313" key="2">
    <source>
        <dbReference type="Ensembl" id="ENSOCUP00000029108.1"/>
    </source>
</evidence>
<dbReference type="GO" id="GO:0032461">
    <property type="term" value="P:positive regulation of protein oligomerization"/>
    <property type="evidence" value="ECO:0007669"/>
    <property type="project" value="Ensembl"/>
</dbReference>
<dbReference type="GO" id="GO:0031386">
    <property type="term" value="F:protein tag activity"/>
    <property type="evidence" value="ECO:0007669"/>
    <property type="project" value="Ensembl"/>
</dbReference>
<evidence type="ECO:0000259" key="1">
    <source>
        <dbReference type="PROSITE" id="PS50053"/>
    </source>
</evidence>
<dbReference type="InterPro" id="IPR029071">
    <property type="entry name" value="Ubiquitin-like_domsf"/>
</dbReference>
<keyword evidence="3" id="KW-1185">Reference proteome</keyword>
<dbReference type="Ensembl" id="ENSOCUT00000062728.1">
    <property type="protein sequence ID" value="ENSOCUP00000029108.1"/>
    <property type="gene ID" value="ENSOCUG00000027981.2"/>
</dbReference>
<name>A0A5F9C6D5_RABIT</name>
<dbReference type="GO" id="GO:0060339">
    <property type="term" value="P:negative regulation of type I interferon-mediated signaling pathway"/>
    <property type="evidence" value="ECO:0007669"/>
    <property type="project" value="Ensembl"/>
</dbReference>
<dbReference type="Proteomes" id="UP000001811">
    <property type="component" value="Unplaced"/>
</dbReference>
<dbReference type="GO" id="GO:0005576">
    <property type="term" value="C:extracellular region"/>
    <property type="evidence" value="ECO:0007669"/>
    <property type="project" value="Ensembl"/>
</dbReference>
<reference evidence="2 3" key="1">
    <citation type="journal article" date="2011" name="Nature">
        <title>A high-resolution map of human evolutionary constraint using 29 mammals.</title>
        <authorList>
            <person name="Lindblad-Toh K."/>
            <person name="Garber M."/>
            <person name="Zuk O."/>
            <person name="Lin M.F."/>
            <person name="Parker B.J."/>
            <person name="Washietl S."/>
            <person name="Kheradpour P."/>
            <person name="Ernst J."/>
            <person name="Jordan G."/>
            <person name="Mauceli E."/>
            <person name="Ward L.D."/>
            <person name="Lowe C.B."/>
            <person name="Holloway A.K."/>
            <person name="Clamp M."/>
            <person name="Gnerre S."/>
            <person name="Alfoldi J."/>
            <person name="Beal K."/>
            <person name="Chang J."/>
            <person name="Clawson H."/>
            <person name="Cuff J."/>
            <person name="Di Palma F."/>
            <person name="Fitzgerald S."/>
            <person name="Flicek P."/>
            <person name="Guttman M."/>
            <person name="Hubisz M.J."/>
            <person name="Jaffe D.B."/>
            <person name="Jungreis I."/>
            <person name="Kent W.J."/>
            <person name="Kostka D."/>
            <person name="Lara M."/>
            <person name="Martins A.L."/>
            <person name="Massingham T."/>
            <person name="Moltke I."/>
            <person name="Raney B.J."/>
            <person name="Rasmussen M.D."/>
            <person name="Robinson J."/>
            <person name="Stark A."/>
            <person name="Vilella A.J."/>
            <person name="Wen J."/>
            <person name="Xie X."/>
            <person name="Zody M.C."/>
            <person name="Baldwin J."/>
            <person name="Bloom T."/>
            <person name="Chin C.W."/>
            <person name="Heiman D."/>
            <person name="Nicol R."/>
            <person name="Nusbaum C."/>
            <person name="Young S."/>
            <person name="Wilkinson J."/>
            <person name="Worley K.C."/>
            <person name="Kovar C.L."/>
            <person name="Muzny D.M."/>
            <person name="Gibbs R.A."/>
            <person name="Cree A."/>
            <person name="Dihn H.H."/>
            <person name="Fowler G."/>
            <person name="Jhangiani S."/>
            <person name="Joshi V."/>
            <person name="Lee S."/>
            <person name="Lewis L.R."/>
            <person name="Nazareth L.V."/>
            <person name="Okwuonu G."/>
            <person name="Santibanez J."/>
            <person name="Warren W.C."/>
            <person name="Mardis E.R."/>
            <person name="Weinstock G.M."/>
            <person name="Wilson R.K."/>
            <person name="Delehaunty K."/>
            <person name="Dooling D."/>
            <person name="Fronik C."/>
            <person name="Fulton L."/>
            <person name="Fulton B."/>
            <person name="Graves T."/>
            <person name="Minx P."/>
            <person name="Sodergren E."/>
            <person name="Birney E."/>
            <person name="Margulies E.H."/>
            <person name="Herrero J."/>
            <person name="Green E.D."/>
            <person name="Haussler D."/>
            <person name="Siepel A."/>
            <person name="Goldman N."/>
            <person name="Pollard K.S."/>
            <person name="Pedersen J.S."/>
            <person name="Lander E.S."/>
            <person name="Kellis M."/>
        </authorList>
    </citation>
    <scope>NUCLEOTIDE SEQUENCE [LARGE SCALE GENOMIC DNA]</scope>
    <source>
        <strain evidence="3">Thorbecke</strain>
    </source>
</reference>
<dbReference type="SMART" id="SM00213">
    <property type="entry name" value="UBQ"/>
    <property type="match status" value="2"/>
</dbReference>
<dbReference type="InterPro" id="IPR000626">
    <property type="entry name" value="Ubiquitin-like_dom"/>
</dbReference>
<dbReference type="GO" id="GO:0007229">
    <property type="term" value="P:integrin-mediated signaling pathway"/>
    <property type="evidence" value="ECO:0007669"/>
    <property type="project" value="Ensembl"/>
</dbReference>
<dbReference type="GO" id="GO:0070585">
    <property type="term" value="P:protein localization to mitochondrion"/>
    <property type="evidence" value="ECO:0007669"/>
    <property type="project" value="Ensembl"/>
</dbReference>
<dbReference type="SUPFAM" id="SSF54236">
    <property type="entry name" value="Ubiquitin-like"/>
    <property type="match status" value="2"/>
</dbReference>
<dbReference type="GO" id="GO:0042742">
    <property type="term" value="P:defense response to bacterium"/>
    <property type="evidence" value="ECO:0007669"/>
    <property type="project" value="Ensembl"/>
</dbReference>
<accession>A0A5F9C6D5</accession>